<keyword evidence="1" id="KW-0472">Membrane</keyword>
<comment type="caution">
    <text evidence="2">The sequence shown here is derived from an EMBL/GenBank/DDBJ whole genome shotgun (WGS) entry which is preliminary data.</text>
</comment>
<keyword evidence="3" id="KW-1185">Reference proteome</keyword>
<dbReference type="AlphaFoldDB" id="A0A2P5AY52"/>
<feature type="non-terminal residue" evidence="2">
    <location>
        <position position="1"/>
    </location>
</feature>
<protein>
    <submittedName>
        <fullName evidence="2">Uncharacterized protein</fullName>
    </submittedName>
</protein>
<organism evidence="2 3">
    <name type="scientific">Parasponia andersonii</name>
    <name type="common">Sponia andersonii</name>
    <dbReference type="NCBI Taxonomy" id="3476"/>
    <lineage>
        <taxon>Eukaryota</taxon>
        <taxon>Viridiplantae</taxon>
        <taxon>Streptophyta</taxon>
        <taxon>Embryophyta</taxon>
        <taxon>Tracheophyta</taxon>
        <taxon>Spermatophyta</taxon>
        <taxon>Magnoliopsida</taxon>
        <taxon>eudicotyledons</taxon>
        <taxon>Gunneridae</taxon>
        <taxon>Pentapetalae</taxon>
        <taxon>rosids</taxon>
        <taxon>fabids</taxon>
        <taxon>Rosales</taxon>
        <taxon>Cannabaceae</taxon>
        <taxon>Parasponia</taxon>
    </lineage>
</organism>
<keyword evidence="1" id="KW-1133">Transmembrane helix</keyword>
<evidence type="ECO:0000313" key="3">
    <source>
        <dbReference type="Proteomes" id="UP000237105"/>
    </source>
</evidence>
<accession>A0A2P5AY52</accession>
<keyword evidence="1" id="KW-0812">Transmembrane</keyword>
<dbReference type="Proteomes" id="UP000237105">
    <property type="component" value="Unassembled WGS sequence"/>
</dbReference>
<evidence type="ECO:0000313" key="2">
    <source>
        <dbReference type="EMBL" id="PON41490.1"/>
    </source>
</evidence>
<name>A0A2P5AY52_PARAD</name>
<sequence length="61" mass="6989">LLPSIKILVMKRYFGYRKTLTVLLKTSLRTRKMSSVNTSSLMAGTRTVLIFLMLVILFLPI</sequence>
<feature type="transmembrane region" description="Helical" evidence="1">
    <location>
        <begin position="41"/>
        <end position="59"/>
    </location>
</feature>
<gene>
    <name evidence="2" type="ORF">PanWU01x14_289350</name>
</gene>
<reference evidence="3" key="1">
    <citation type="submission" date="2016-06" db="EMBL/GenBank/DDBJ databases">
        <title>Parallel loss of symbiosis genes in relatives of nitrogen-fixing non-legume Parasponia.</title>
        <authorList>
            <person name="Van Velzen R."/>
            <person name="Holmer R."/>
            <person name="Bu F."/>
            <person name="Rutten L."/>
            <person name="Van Zeijl A."/>
            <person name="Liu W."/>
            <person name="Santuari L."/>
            <person name="Cao Q."/>
            <person name="Sharma T."/>
            <person name="Shen D."/>
            <person name="Roswanjaya Y."/>
            <person name="Wardhani T."/>
            <person name="Kalhor M.S."/>
            <person name="Jansen J."/>
            <person name="Van den Hoogen J."/>
            <person name="Gungor B."/>
            <person name="Hartog M."/>
            <person name="Hontelez J."/>
            <person name="Verver J."/>
            <person name="Yang W.-C."/>
            <person name="Schijlen E."/>
            <person name="Repin R."/>
            <person name="Schilthuizen M."/>
            <person name="Schranz E."/>
            <person name="Heidstra R."/>
            <person name="Miyata K."/>
            <person name="Fedorova E."/>
            <person name="Kohlen W."/>
            <person name="Bisseling T."/>
            <person name="Smit S."/>
            <person name="Geurts R."/>
        </authorList>
    </citation>
    <scope>NUCLEOTIDE SEQUENCE [LARGE SCALE GENOMIC DNA]</scope>
    <source>
        <strain evidence="3">cv. WU1-14</strain>
    </source>
</reference>
<evidence type="ECO:0000256" key="1">
    <source>
        <dbReference type="SAM" id="Phobius"/>
    </source>
</evidence>
<proteinExistence type="predicted"/>
<dbReference type="EMBL" id="JXTB01000414">
    <property type="protein sequence ID" value="PON41490.1"/>
    <property type="molecule type" value="Genomic_DNA"/>
</dbReference>